<reference evidence="2" key="2">
    <citation type="submission" date="2022-01" db="EMBL/GenBank/DDBJ databases">
        <authorList>
            <person name="Yamashiro T."/>
            <person name="Shiraishi A."/>
            <person name="Satake H."/>
            <person name="Nakayama K."/>
        </authorList>
    </citation>
    <scope>NUCLEOTIDE SEQUENCE</scope>
</reference>
<keyword evidence="3" id="KW-1185">Reference proteome</keyword>
<feature type="compositionally biased region" description="Acidic residues" evidence="1">
    <location>
        <begin position="86"/>
        <end position="97"/>
    </location>
</feature>
<gene>
    <name evidence="2" type="ORF">Tco_0656809</name>
</gene>
<name>A0ABQ4X9T8_9ASTR</name>
<feature type="compositionally biased region" description="Polar residues" evidence="1">
    <location>
        <begin position="45"/>
        <end position="59"/>
    </location>
</feature>
<sequence length="119" mass="13762">MTTYAVSSKEDTAYLRLDFTRKRHLIAEEIEKLVEGVENAEKVKVNSSTLRQDDTQIIPSTRLKPRSDKESPEVEITTEVQPVNINEEEEESTEDDYELKRRDKGKHVEESRSTPSPQQ</sequence>
<organism evidence="2 3">
    <name type="scientific">Tanacetum coccineum</name>
    <dbReference type="NCBI Taxonomy" id="301880"/>
    <lineage>
        <taxon>Eukaryota</taxon>
        <taxon>Viridiplantae</taxon>
        <taxon>Streptophyta</taxon>
        <taxon>Embryophyta</taxon>
        <taxon>Tracheophyta</taxon>
        <taxon>Spermatophyta</taxon>
        <taxon>Magnoliopsida</taxon>
        <taxon>eudicotyledons</taxon>
        <taxon>Gunneridae</taxon>
        <taxon>Pentapetalae</taxon>
        <taxon>asterids</taxon>
        <taxon>campanulids</taxon>
        <taxon>Asterales</taxon>
        <taxon>Asteraceae</taxon>
        <taxon>Asteroideae</taxon>
        <taxon>Anthemideae</taxon>
        <taxon>Anthemidinae</taxon>
        <taxon>Tanacetum</taxon>
    </lineage>
</organism>
<evidence type="ECO:0000313" key="3">
    <source>
        <dbReference type="Proteomes" id="UP001151760"/>
    </source>
</evidence>
<dbReference type="EMBL" id="BQNB010009332">
    <property type="protein sequence ID" value="GJS62025.1"/>
    <property type="molecule type" value="Genomic_DNA"/>
</dbReference>
<reference evidence="2" key="1">
    <citation type="journal article" date="2022" name="Int. J. Mol. Sci.">
        <title>Draft Genome of Tanacetum Coccineum: Genomic Comparison of Closely Related Tanacetum-Family Plants.</title>
        <authorList>
            <person name="Yamashiro T."/>
            <person name="Shiraishi A."/>
            <person name="Nakayama K."/>
            <person name="Satake H."/>
        </authorList>
    </citation>
    <scope>NUCLEOTIDE SEQUENCE</scope>
</reference>
<comment type="caution">
    <text evidence="2">The sequence shown here is derived from an EMBL/GenBank/DDBJ whole genome shotgun (WGS) entry which is preliminary data.</text>
</comment>
<accession>A0ABQ4X9T8</accession>
<proteinExistence type="predicted"/>
<protein>
    <submittedName>
        <fullName evidence="2">Uncharacterized protein</fullName>
    </submittedName>
</protein>
<evidence type="ECO:0000256" key="1">
    <source>
        <dbReference type="SAM" id="MobiDB-lite"/>
    </source>
</evidence>
<evidence type="ECO:0000313" key="2">
    <source>
        <dbReference type="EMBL" id="GJS62025.1"/>
    </source>
</evidence>
<dbReference type="Proteomes" id="UP001151760">
    <property type="component" value="Unassembled WGS sequence"/>
</dbReference>
<feature type="region of interest" description="Disordered" evidence="1">
    <location>
        <begin position="45"/>
        <end position="119"/>
    </location>
</feature>
<feature type="compositionally biased region" description="Basic and acidic residues" evidence="1">
    <location>
        <begin position="98"/>
        <end position="112"/>
    </location>
</feature>